<dbReference type="Gene3D" id="2.60.120.40">
    <property type="match status" value="1"/>
</dbReference>
<accession>K1QUS9</accession>
<dbReference type="InParanoid" id="K1QUS9"/>
<comment type="subcellular location">
    <subcellularLocation>
        <location evidence="1">Secreted</location>
    </subcellularLocation>
</comment>
<gene>
    <name evidence="4" type="ORF">CGI_10015610</name>
</gene>
<dbReference type="Pfam" id="PF00386">
    <property type="entry name" value="C1q"/>
    <property type="match status" value="1"/>
</dbReference>
<dbReference type="InterPro" id="IPR001073">
    <property type="entry name" value="C1q_dom"/>
</dbReference>
<evidence type="ECO:0000256" key="2">
    <source>
        <dbReference type="ARBA" id="ARBA00022525"/>
    </source>
</evidence>
<keyword evidence="2" id="KW-0964">Secreted</keyword>
<protein>
    <submittedName>
        <fullName evidence="4">Uncharacterized protein</fullName>
    </submittedName>
</protein>
<dbReference type="PANTHER" id="PTHR22923">
    <property type="entry name" value="CEREBELLIN-RELATED"/>
    <property type="match status" value="1"/>
</dbReference>
<dbReference type="SMART" id="SM00110">
    <property type="entry name" value="C1Q"/>
    <property type="match status" value="1"/>
</dbReference>
<dbReference type="HOGENOM" id="CLU_821955_0_0_1"/>
<keyword evidence="3" id="KW-0732">Signal</keyword>
<dbReference type="InterPro" id="IPR008983">
    <property type="entry name" value="Tumour_necrosis_fac-like_dom"/>
</dbReference>
<evidence type="ECO:0000256" key="3">
    <source>
        <dbReference type="ARBA" id="ARBA00022729"/>
    </source>
</evidence>
<proteinExistence type="predicted"/>
<sequence length="338" mass="38298">MKKLVIFISTLLLVGAKGLLLNLNHTHGTSIEDRLDSIEKQLNDEKRQRYIMQLEYDQEKEKIAQLEHQHETLNETDQELLQHYNAAPKRFQDISTQIRGALLSIATLDTKHNHDNQDLVDALKAVQTRVTNLILNQSVIANIQRHLQEKEKALTSMIDTIKHNQSLDREELTRLKASLTSLANSQRTLQSTVNANVNKQDNLQSQITNINDAVLFLATPRYSPGNWNFWNNNPVATQSTIKFEVEKINIGGGYDSNTGVFTCPSDGYYVFHWSVTSTDINKRCSSAIMKNGIEEIGNEVGGNQATFHMNRNDRAWIKATSNCSLVYNHSSFSGFKLI</sequence>
<dbReference type="SUPFAM" id="SSF49842">
    <property type="entry name" value="TNF-like"/>
    <property type="match status" value="1"/>
</dbReference>
<dbReference type="AlphaFoldDB" id="K1QUS9"/>
<dbReference type="InterPro" id="IPR050822">
    <property type="entry name" value="Cerebellin_Synaptic_Org"/>
</dbReference>
<dbReference type="PANTHER" id="PTHR22923:SF116">
    <property type="entry name" value="C1Q DOMAIN-CONTAINING PROTEIN"/>
    <property type="match status" value="1"/>
</dbReference>
<organism evidence="4">
    <name type="scientific">Magallana gigas</name>
    <name type="common">Pacific oyster</name>
    <name type="synonym">Crassostrea gigas</name>
    <dbReference type="NCBI Taxonomy" id="29159"/>
    <lineage>
        <taxon>Eukaryota</taxon>
        <taxon>Metazoa</taxon>
        <taxon>Spiralia</taxon>
        <taxon>Lophotrochozoa</taxon>
        <taxon>Mollusca</taxon>
        <taxon>Bivalvia</taxon>
        <taxon>Autobranchia</taxon>
        <taxon>Pteriomorphia</taxon>
        <taxon>Ostreida</taxon>
        <taxon>Ostreoidea</taxon>
        <taxon>Ostreidae</taxon>
        <taxon>Magallana</taxon>
    </lineage>
</organism>
<evidence type="ECO:0000256" key="1">
    <source>
        <dbReference type="ARBA" id="ARBA00004613"/>
    </source>
</evidence>
<dbReference type="EMBL" id="JH816081">
    <property type="protein sequence ID" value="EKC25331.1"/>
    <property type="molecule type" value="Genomic_DNA"/>
</dbReference>
<dbReference type="GO" id="GO:0005576">
    <property type="term" value="C:extracellular region"/>
    <property type="evidence" value="ECO:0007669"/>
    <property type="project" value="UniProtKB-SubCell"/>
</dbReference>
<evidence type="ECO:0000313" key="4">
    <source>
        <dbReference type="EMBL" id="EKC25331.1"/>
    </source>
</evidence>
<name>K1QUS9_MAGGI</name>
<reference evidence="4" key="1">
    <citation type="journal article" date="2012" name="Nature">
        <title>The oyster genome reveals stress adaptation and complexity of shell formation.</title>
        <authorList>
            <person name="Zhang G."/>
            <person name="Fang X."/>
            <person name="Guo X."/>
            <person name="Li L."/>
            <person name="Luo R."/>
            <person name="Xu F."/>
            <person name="Yang P."/>
            <person name="Zhang L."/>
            <person name="Wang X."/>
            <person name="Qi H."/>
            <person name="Xiong Z."/>
            <person name="Que H."/>
            <person name="Xie Y."/>
            <person name="Holland P.W."/>
            <person name="Paps J."/>
            <person name="Zhu Y."/>
            <person name="Wu F."/>
            <person name="Chen Y."/>
            <person name="Wang J."/>
            <person name="Peng C."/>
            <person name="Meng J."/>
            <person name="Yang L."/>
            <person name="Liu J."/>
            <person name="Wen B."/>
            <person name="Zhang N."/>
            <person name="Huang Z."/>
            <person name="Zhu Q."/>
            <person name="Feng Y."/>
            <person name="Mount A."/>
            <person name="Hedgecock D."/>
            <person name="Xu Z."/>
            <person name="Liu Y."/>
            <person name="Domazet-Loso T."/>
            <person name="Du Y."/>
            <person name="Sun X."/>
            <person name="Zhang S."/>
            <person name="Liu B."/>
            <person name="Cheng P."/>
            <person name="Jiang X."/>
            <person name="Li J."/>
            <person name="Fan D."/>
            <person name="Wang W."/>
            <person name="Fu W."/>
            <person name="Wang T."/>
            <person name="Wang B."/>
            <person name="Zhang J."/>
            <person name="Peng Z."/>
            <person name="Li Y."/>
            <person name="Li N."/>
            <person name="Wang J."/>
            <person name="Chen M."/>
            <person name="He Y."/>
            <person name="Tan F."/>
            <person name="Song X."/>
            <person name="Zheng Q."/>
            <person name="Huang R."/>
            <person name="Yang H."/>
            <person name="Du X."/>
            <person name="Chen L."/>
            <person name="Yang M."/>
            <person name="Gaffney P.M."/>
            <person name="Wang S."/>
            <person name="Luo L."/>
            <person name="She Z."/>
            <person name="Ming Y."/>
            <person name="Huang W."/>
            <person name="Zhang S."/>
            <person name="Huang B."/>
            <person name="Zhang Y."/>
            <person name="Qu T."/>
            <person name="Ni P."/>
            <person name="Miao G."/>
            <person name="Wang J."/>
            <person name="Wang Q."/>
            <person name="Steinberg C.E."/>
            <person name="Wang H."/>
            <person name="Li N."/>
            <person name="Qian L."/>
            <person name="Zhang G."/>
            <person name="Li Y."/>
            <person name="Yang H."/>
            <person name="Liu X."/>
            <person name="Wang J."/>
            <person name="Yin Y."/>
            <person name="Wang J."/>
        </authorList>
    </citation>
    <scope>NUCLEOTIDE SEQUENCE [LARGE SCALE GENOMIC DNA]</scope>
    <source>
        <strain evidence="4">05x7-T-G4-1.051#20</strain>
    </source>
</reference>